<reference evidence="2" key="1">
    <citation type="submission" date="2021-01" db="EMBL/GenBank/DDBJ databases">
        <authorList>
            <person name="Corre E."/>
            <person name="Pelletier E."/>
            <person name="Niang G."/>
            <person name="Scheremetjew M."/>
            <person name="Finn R."/>
            <person name="Kale V."/>
            <person name="Holt S."/>
            <person name="Cochrane G."/>
            <person name="Meng A."/>
            <person name="Brown T."/>
            <person name="Cohen L."/>
        </authorList>
    </citation>
    <scope>NUCLEOTIDE SEQUENCE</scope>
    <source>
        <strain evidence="2">DIVA3 518/3/11/1/6</strain>
    </source>
</reference>
<organism evidence="2">
    <name type="scientific">Vannella robusta</name>
    <dbReference type="NCBI Taxonomy" id="1487602"/>
    <lineage>
        <taxon>Eukaryota</taxon>
        <taxon>Amoebozoa</taxon>
        <taxon>Discosea</taxon>
        <taxon>Flabellinia</taxon>
        <taxon>Vannellidae</taxon>
        <taxon>Vannella</taxon>
    </lineage>
</organism>
<sequence>MGIDVPQYENLPQPPPYDDRNVEMEVPCEMQNQQTECGDVPQVAGTVRFDMAEMFHAISICCALLSLFTSSLIELIPMILWFFFRQHLELQTVEKHRTLHRVDSIVTAICFGFLFGFLLVFGILSFGIGLIFMVFLIPYVVVLVQLNKTAPKSTQLEIIEDDVV</sequence>
<dbReference type="AlphaFoldDB" id="A0A7S4IJW0"/>
<accession>A0A7S4IJW0</accession>
<keyword evidence="1" id="KW-1133">Transmembrane helix</keyword>
<name>A0A7S4IJW0_9EUKA</name>
<evidence type="ECO:0000313" key="2">
    <source>
        <dbReference type="EMBL" id="CAE2231558.1"/>
    </source>
</evidence>
<feature type="transmembrane region" description="Helical" evidence="1">
    <location>
        <begin position="57"/>
        <end position="84"/>
    </location>
</feature>
<feature type="transmembrane region" description="Helical" evidence="1">
    <location>
        <begin position="105"/>
        <end position="124"/>
    </location>
</feature>
<keyword evidence="1" id="KW-0812">Transmembrane</keyword>
<gene>
    <name evidence="2" type="ORF">VSP0166_LOCUS13434</name>
</gene>
<dbReference type="EMBL" id="HBKP01018965">
    <property type="protein sequence ID" value="CAE2231558.1"/>
    <property type="molecule type" value="Transcribed_RNA"/>
</dbReference>
<feature type="transmembrane region" description="Helical" evidence="1">
    <location>
        <begin position="130"/>
        <end position="146"/>
    </location>
</feature>
<proteinExistence type="predicted"/>
<protein>
    <submittedName>
        <fullName evidence="2">Uncharacterized protein</fullName>
    </submittedName>
</protein>
<keyword evidence="1" id="KW-0472">Membrane</keyword>
<evidence type="ECO:0000256" key="1">
    <source>
        <dbReference type="SAM" id="Phobius"/>
    </source>
</evidence>